<dbReference type="InterPro" id="IPR002347">
    <property type="entry name" value="SDR_fam"/>
</dbReference>
<protein>
    <submittedName>
        <fullName evidence="4">SDR family oxidoreductase</fullName>
    </submittedName>
</protein>
<dbReference type="CDD" id="cd05233">
    <property type="entry name" value="SDR_c"/>
    <property type="match status" value="1"/>
</dbReference>
<evidence type="ECO:0000313" key="4">
    <source>
        <dbReference type="EMBL" id="MBD7964907.1"/>
    </source>
</evidence>
<dbReference type="PANTHER" id="PTHR42760:SF115">
    <property type="entry name" value="3-OXOACYL-[ACYL-CARRIER-PROTEIN] REDUCTASE FABG"/>
    <property type="match status" value="1"/>
</dbReference>
<dbReference type="Pfam" id="PF13561">
    <property type="entry name" value="adh_short_C2"/>
    <property type="match status" value="1"/>
</dbReference>
<sequence>MERSVAAIVTGGASGLGLAVVRELAQHGMAVAIVDISEEKGEEVTRSLVKEGKNVAFFKGDVTSQEDTKKVVHLISETRGNVRVLVNCAGIIRRSPAVSVSADELDSILRINLQGSVYMSQAVQPYMAENESGAIVNFASMLAHYGSTNLLSYAASKGGIVQVTKCLAVEWAKHNIRVNAVSPGYIETPLASGATQDPTFRERILSRTPQRRFGKPEEVAEVVHFLVSPRSSFVTGAVLPVDGGLLAGDPCLYPPVTQREFV</sequence>
<dbReference type="RefSeq" id="WP_191754180.1">
    <property type="nucleotide sequence ID" value="NZ_JACSQM010000005.1"/>
</dbReference>
<reference evidence="4 5" key="1">
    <citation type="submission" date="2020-08" db="EMBL/GenBank/DDBJ databases">
        <title>A Genomic Blueprint of the Chicken Gut Microbiome.</title>
        <authorList>
            <person name="Gilroy R."/>
            <person name="Ravi A."/>
            <person name="Getino M."/>
            <person name="Pursley I."/>
            <person name="Horton D.L."/>
            <person name="Alikhan N.-F."/>
            <person name="Baker D."/>
            <person name="Gharbi K."/>
            <person name="Hall N."/>
            <person name="Watson M."/>
            <person name="Adriaenssens E.M."/>
            <person name="Foster-Nyarko E."/>
            <person name="Jarju S."/>
            <person name="Secka A."/>
            <person name="Antonio M."/>
            <person name="Oren A."/>
            <person name="Chaudhuri R."/>
            <person name="La Ragione R.M."/>
            <person name="Hildebrand F."/>
            <person name="Pallen M.J."/>
        </authorList>
    </citation>
    <scope>NUCLEOTIDE SEQUENCE [LARGE SCALE GENOMIC DNA]</scope>
    <source>
        <strain evidence="4 5">Sa2CUA10</strain>
    </source>
</reference>
<dbReference type="PRINTS" id="PR00081">
    <property type="entry name" value="GDHRDH"/>
</dbReference>
<comment type="similarity">
    <text evidence="1">Belongs to the short-chain dehydrogenases/reductases (SDR) family.</text>
</comment>
<organism evidence="4 5">
    <name type="scientific">Fictibacillus norfolkensis</name>
    <dbReference type="NCBI Taxonomy" id="2762233"/>
    <lineage>
        <taxon>Bacteria</taxon>
        <taxon>Bacillati</taxon>
        <taxon>Bacillota</taxon>
        <taxon>Bacilli</taxon>
        <taxon>Bacillales</taxon>
        <taxon>Fictibacillaceae</taxon>
        <taxon>Fictibacillus</taxon>
    </lineage>
</organism>
<gene>
    <name evidence="4" type="ORF">H9648_12660</name>
</gene>
<name>A0ABR8SN55_9BACL</name>
<dbReference type="SMART" id="SM00822">
    <property type="entry name" value="PKS_KR"/>
    <property type="match status" value="1"/>
</dbReference>
<proteinExistence type="inferred from homology"/>
<comment type="caution">
    <text evidence="4">The sequence shown here is derived from an EMBL/GenBank/DDBJ whole genome shotgun (WGS) entry which is preliminary data.</text>
</comment>
<dbReference type="Gene3D" id="3.40.50.720">
    <property type="entry name" value="NAD(P)-binding Rossmann-like Domain"/>
    <property type="match status" value="1"/>
</dbReference>
<dbReference type="EMBL" id="JACSQM010000005">
    <property type="protein sequence ID" value="MBD7964907.1"/>
    <property type="molecule type" value="Genomic_DNA"/>
</dbReference>
<dbReference type="InterPro" id="IPR057326">
    <property type="entry name" value="KR_dom"/>
</dbReference>
<evidence type="ECO:0000313" key="5">
    <source>
        <dbReference type="Proteomes" id="UP000603641"/>
    </source>
</evidence>
<evidence type="ECO:0000256" key="2">
    <source>
        <dbReference type="ARBA" id="ARBA00023002"/>
    </source>
</evidence>
<dbReference type="PANTHER" id="PTHR42760">
    <property type="entry name" value="SHORT-CHAIN DEHYDROGENASES/REDUCTASES FAMILY MEMBER"/>
    <property type="match status" value="1"/>
</dbReference>
<feature type="domain" description="Ketoreductase" evidence="3">
    <location>
        <begin position="5"/>
        <end position="174"/>
    </location>
</feature>
<dbReference type="InterPro" id="IPR020904">
    <property type="entry name" value="Sc_DH/Rdtase_CS"/>
</dbReference>
<keyword evidence="2" id="KW-0560">Oxidoreductase</keyword>
<accession>A0ABR8SN55</accession>
<dbReference type="PROSITE" id="PS00061">
    <property type="entry name" value="ADH_SHORT"/>
    <property type="match status" value="1"/>
</dbReference>
<dbReference type="NCBIfam" id="NF005559">
    <property type="entry name" value="PRK07231.1"/>
    <property type="match status" value="1"/>
</dbReference>
<evidence type="ECO:0000256" key="1">
    <source>
        <dbReference type="ARBA" id="ARBA00006484"/>
    </source>
</evidence>
<dbReference type="InterPro" id="IPR036291">
    <property type="entry name" value="NAD(P)-bd_dom_sf"/>
</dbReference>
<dbReference type="SUPFAM" id="SSF51735">
    <property type="entry name" value="NAD(P)-binding Rossmann-fold domains"/>
    <property type="match status" value="1"/>
</dbReference>
<dbReference type="PRINTS" id="PR00080">
    <property type="entry name" value="SDRFAMILY"/>
</dbReference>
<evidence type="ECO:0000259" key="3">
    <source>
        <dbReference type="SMART" id="SM00822"/>
    </source>
</evidence>
<dbReference type="Proteomes" id="UP000603641">
    <property type="component" value="Unassembled WGS sequence"/>
</dbReference>
<keyword evidence="5" id="KW-1185">Reference proteome</keyword>